<evidence type="ECO:0000313" key="2">
    <source>
        <dbReference type="Proteomes" id="UP000886520"/>
    </source>
</evidence>
<dbReference type="EMBL" id="JABFUD020000023">
    <property type="protein sequence ID" value="KAI5061727.1"/>
    <property type="molecule type" value="Genomic_DNA"/>
</dbReference>
<proteinExistence type="predicted"/>
<reference evidence="1" key="1">
    <citation type="submission" date="2021-01" db="EMBL/GenBank/DDBJ databases">
        <title>Adiantum capillus-veneris genome.</title>
        <authorList>
            <person name="Fang Y."/>
            <person name="Liao Q."/>
        </authorList>
    </citation>
    <scope>NUCLEOTIDE SEQUENCE</scope>
    <source>
        <strain evidence="1">H3</strain>
        <tissue evidence="1">Leaf</tissue>
    </source>
</reference>
<name>A0A9D4U5F8_ADICA</name>
<sequence length="167" mass="19841">LMLVKICKMIIEAIVTFKETEEMKTAWTRFFEGSQGFCWNLQNAHSHEVQMGLFSRHQFLPSHFMLTFAYYTGFFEQIAMSKIFSPLVRDSAARFVAFQAAEEKNPMETYLFTQEQRQRQRQWEAGLRKVNDDEVRDCLGRQRQRQWEAGLRKVNDDEVRDCLGRQP</sequence>
<dbReference type="AlphaFoldDB" id="A0A9D4U5F8"/>
<keyword evidence="2" id="KW-1185">Reference proteome</keyword>
<evidence type="ECO:0000313" key="1">
    <source>
        <dbReference type="EMBL" id="KAI5061727.1"/>
    </source>
</evidence>
<gene>
    <name evidence="1" type="ORF">GOP47_0024232</name>
</gene>
<organism evidence="1 2">
    <name type="scientific">Adiantum capillus-veneris</name>
    <name type="common">Maidenhair fern</name>
    <dbReference type="NCBI Taxonomy" id="13818"/>
    <lineage>
        <taxon>Eukaryota</taxon>
        <taxon>Viridiplantae</taxon>
        <taxon>Streptophyta</taxon>
        <taxon>Embryophyta</taxon>
        <taxon>Tracheophyta</taxon>
        <taxon>Polypodiopsida</taxon>
        <taxon>Polypodiidae</taxon>
        <taxon>Polypodiales</taxon>
        <taxon>Pteridineae</taxon>
        <taxon>Pteridaceae</taxon>
        <taxon>Vittarioideae</taxon>
        <taxon>Adiantum</taxon>
    </lineage>
</organism>
<accession>A0A9D4U5F8</accession>
<protein>
    <submittedName>
        <fullName evidence="1">Uncharacterized protein</fullName>
    </submittedName>
</protein>
<comment type="caution">
    <text evidence="1">The sequence shown here is derived from an EMBL/GenBank/DDBJ whole genome shotgun (WGS) entry which is preliminary data.</text>
</comment>
<feature type="non-terminal residue" evidence="1">
    <location>
        <position position="1"/>
    </location>
</feature>
<dbReference type="Proteomes" id="UP000886520">
    <property type="component" value="Chromosome 23"/>
</dbReference>